<dbReference type="OrthoDB" id="7490514at2759"/>
<proteinExistence type="predicted"/>
<evidence type="ECO:0000313" key="2">
    <source>
        <dbReference type="Proteomes" id="UP000299102"/>
    </source>
</evidence>
<comment type="caution">
    <text evidence="1">The sequence shown here is derived from an EMBL/GenBank/DDBJ whole genome shotgun (WGS) entry which is preliminary data.</text>
</comment>
<accession>A0A4C1ZJT0</accession>
<organism evidence="1 2">
    <name type="scientific">Eumeta variegata</name>
    <name type="common">Bagworm moth</name>
    <name type="synonym">Eumeta japonica</name>
    <dbReference type="NCBI Taxonomy" id="151549"/>
    <lineage>
        <taxon>Eukaryota</taxon>
        <taxon>Metazoa</taxon>
        <taxon>Ecdysozoa</taxon>
        <taxon>Arthropoda</taxon>
        <taxon>Hexapoda</taxon>
        <taxon>Insecta</taxon>
        <taxon>Pterygota</taxon>
        <taxon>Neoptera</taxon>
        <taxon>Endopterygota</taxon>
        <taxon>Lepidoptera</taxon>
        <taxon>Glossata</taxon>
        <taxon>Ditrysia</taxon>
        <taxon>Tineoidea</taxon>
        <taxon>Psychidae</taxon>
        <taxon>Oiketicinae</taxon>
        <taxon>Eumeta</taxon>
    </lineage>
</organism>
<protein>
    <submittedName>
        <fullName evidence="1">Uncharacterized protein</fullName>
    </submittedName>
</protein>
<dbReference type="EMBL" id="BGZK01001907">
    <property type="protein sequence ID" value="GBP88120.1"/>
    <property type="molecule type" value="Genomic_DNA"/>
</dbReference>
<gene>
    <name evidence="1" type="ORF">EVAR_63928_1</name>
</gene>
<sequence length="116" mass="13228">MRNEINDFRIEFSSHLRAAMCTGNERIGTIEKRREAMEKQVSESTNSISTRVPEEAINDFQCQLQGRDQDLLTNDVQVSNVPEMSGENATYLEILIGVKFESKLDINRQLLGMTCE</sequence>
<dbReference type="Proteomes" id="UP000299102">
    <property type="component" value="Unassembled WGS sequence"/>
</dbReference>
<keyword evidence="2" id="KW-1185">Reference proteome</keyword>
<dbReference type="AlphaFoldDB" id="A0A4C1ZJT0"/>
<reference evidence="1 2" key="1">
    <citation type="journal article" date="2019" name="Commun. Biol.">
        <title>The bagworm genome reveals a unique fibroin gene that provides high tensile strength.</title>
        <authorList>
            <person name="Kono N."/>
            <person name="Nakamura H."/>
            <person name="Ohtoshi R."/>
            <person name="Tomita M."/>
            <person name="Numata K."/>
            <person name="Arakawa K."/>
        </authorList>
    </citation>
    <scope>NUCLEOTIDE SEQUENCE [LARGE SCALE GENOMIC DNA]</scope>
</reference>
<evidence type="ECO:0000313" key="1">
    <source>
        <dbReference type="EMBL" id="GBP88120.1"/>
    </source>
</evidence>
<name>A0A4C1ZJT0_EUMVA</name>